<keyword evidence="2" id="KW-1185">Reference proteome</keyword>
<protein>
    <submittedName>
        <fullName evidence="1">Uncharacterized protein</fullName>
    </submittedName>
</protein>
<comment type="caution">
    <text evidence="1">The sequence shown here is derived from an EMBL/GenBank/DDBJ whole genome shotgun (WGS) entry which is preliminary data.</text>
</comment>
<evidence type="ECO:0000313" key="2">
    <source>
        <dbReference type="Proteomes" id="UP001396334"/>
    </source>
</evidence>
<accession>A0ABR1ZC66</accession>
<reference evidence="1 2" key="1">
    <citation type="journal article" date="2024" name="G3 (Bethesda)">
        <title>Genome assembly of Hibiscus sabdariffa L. provides insights into metabolisms of medicinal natural products.</title>
        <authorList>
            <person name="Kim T."/>
        </authorList>
    </citation>
    <scope>NUCLEOTIDE SEQUENCE [LARGE SCALE GENOMIC DNA]</scope>
    <source>
        <strain evidence="1">TK-2024</strain>
        <tissue evidence="1">Old leaves</tissue>
    </source>
</reference>
<organism evidence="1 2">
    <name type="scientific">Hibiscus sabdariffa</name>
    <name type="common">roselle</name>
    <dbReference type="NCBI Taxonomy" id="183260"/>
    <lineage>
        <taxon>Eukaryota</taxon>
        <taxon>Viridiplantae</taxon>
        <taxon>Streptophyta</taxon>
        <taxon>Embryophyta</taxon>
        <taxon>Tracheophyta</taxon>
        <taxon>Spermatophyta</taxon>
        <taxon>Magnoliopsida</taxon>
        <taxon>eudicotyledons</taxon>
        <taxon>Gunneridae</taxon>
        <taxon>Pentapetalae</taxon>
        <taxon>rosids</taxon>
        <taxon>malvids</taxon>
        <taxon>Malvales</taxon>
        <taxon>Malvaceae</taxon>
        <taxon>Malvoideae</taxon>
        <taxon>Hibiscus</taxon>
    </lineage>
</organism>
<name>A0ABR1ZC66_9ROSI</name>
<sequence>MVGGKVRIRFGLAIKGFLVAFQGKRHDMKDEQFSLAGKRYILEPDSSTLNVILRWVQFLFIGFMYCWILYLDLRDTCASCFVFFCVLSKLIWDLERILGFFWFIGMEAEDARGRAKQSLDFFCVYYPVSLTNGPRHFAQSDVLFGKAASINQNGWISDILEISSFSLLDTRIRKISADSFVQLLPTVANIEKLKGDNSQGDYNWNEEIDDEIIRKTNDHP</sequence>
<dbReference type="Proteomes" id="UP001396334">
    <property type="component" value="Unassembled WGS sequence"/>
</dbReference>
<gene>
    <name evidence="1" type="ORF">V6N11_029213</name>
</gene>
<dbReference type="EMBL" id="JBBPBN010001628">
    <property type="protein sequence ID" value="KAK8477861.1"/>
    <property type="molecule type" value="Genomic_DNA"/>
</dbReference>
<proteinExistence type="predicted"/>
<evidence type="ECO:0000313" key="1">
    <source>
        <dbReference type="EMBL" id="KAK8477861.1"/>
    </source>
</evidence>